<dbReference type="RefSeq" id="WP_345438317.1">
    <property type="nucleotide sequence ID" value="NZ_BAABHK010000015.1"/>
</dbReference>
<comment type="caution">
    <text evidence="2">The sequence shown here is derived from an EMBL/GenBank/DDBJ whole genome shotgun (WGS) entry which is preliminary data.</text>
</comment>
<gene>
    <name evidence="2" type="ORF">GCM10023196_080570</name>
</gene>
<organism evidence="2 3">
    <name type="scientific">Actinoallomurus vinaceus</name>
    <dbReference type="NCBI Taxonomy" id="1080074"/>
    <lineage>
        <taxon>Bacteria</taxon>
        <taxon>Bacillati</taxon>
        <taxon>Actinomycetota</taxon>
        <taxon>Actinomycetes</taxon>
        <taxon>Streptosporangiales</taxon>
        <taxon>Thermomonosporaceae</taxon>
        <taxon>Actinoallomurus</taxon>
    </lineage>
</organism>
<sequence>MMPVQAFFPAKQHEAVTLAATSNAVPLARRLVAEVTRHWRLPTDLRENAEFIMSELWKSSTSFVIGGTPFAAATAASSSGPNNECREDYGPRVDHCKHSPIEEGDPLAPAMRGQWVGSR</sequence>
<accession>A0ABP8UMW6</accession>
<feature type="compositionally biased region" description="Basic and acidic residues" evidence="1">
    <location>
        <begin position="84"/>
        <end position="101"/>
    </location>
</feature>
<proteinExistence type="predicted"/>
<evidence type="ECO:0000313" key="3">
    <source>
        <dbReference type="Proteomes" id="UP001501442"/>
    </source>
</evidence>
<dbReference type="EMBL" id="BAABHK010000015">
    <property type="protein sequence ID" value="GAA4635368.1"/>
    <property type="molecule type" value="Genomic_DNA"/>
</dbReference>
<keyword evidence="3" id="KW-1185">Reference proteome</keyword>
<reference evidence="3" key="1">
    <citation type="journal article" date="2019" name="Int. J. Syst. Evol. Microbiol.">
        <title>The Global Catalogue of Microorganisms (GCM) 10K type strain sequencing project: providing services to taxonomists for standard genome sequencing and annotation.</title>
        <authorList>
            <consortium name="The Broad Institute Genomics Platform"/>
            <consortium name="The Broad Institute Genome Sequencing Center for Infectious Disease"/>
            <person name="Wu L."/>
            <person name="Ma J."/>
        </authorList>
    </citation>
    <scope>NUCLEOTIDE SEQUENCE [LARGE SCALE GENOMIC DNA]</scope>
    <source>
        <strain evidence="3">JCM 17939</strain>
    </source>
</reference>
<feature type="region of interest" description="Disordered" evidence="1">
    <location>
        <begin position="74"/>
        <end position="119"/>
    </location>
</feature>
<dbReference type="Proteomes" id="UP001501442">
    <property type="component" value="Unassembled WGS sequence"/>
</dbReference>
<name>A0ABP8UMW6_9ACTN</name>
<protein>
    <submittedName>
        <fullName evidence="2">Uncharacterized protein</fullName>
    </submittedName>
</protein>
<evidence type="ECO:0000313" key="2">
    <source>
        <dbReference type="EMBL" id="GAA4635368.1"/>
    </source>
</evidence>
<evidence type="ECO:0000256" key="1">
    <source>
        <dbReference type="SAM" id="MobiDB-lite"/>
    </source>
</evidence>